<dbReference type="InterPro" id="IPR036867">
    <property type="entry name" value="R3H_dom_sf"/>
</dbReference>
<accession>A0A6T6WKG0</accession>
<feature type="compositionally biased region" description="Basic and acidic residues" evidence="1">
    <location>
        <begin position="232"/>
        <end position="257"/>
    </location>
</feature>
<reference evidence="4" key="1">
    <citation type="submission" date="2021-01" db="EMBL/GenBank/DDBJ databases">
        <authorList>
            <person name="Corre E."/>
            <person name="Pelletier E."/>
            <person name="Niang G."/>
            <person name="Scheremetjew M."/>
            <person name="Finn R."/>
            <person name="Kale V."/>
            <person name="Holt S."/>
            <person name="Cochrane G."/>
            <person name="Meng A."/>
            <person name="Brown T."/>
            <person name="Cohen L."/>
        </authorList>
    </citation>
    <scope>NUCLEOTIDE SEQUENCE</scope>
    <source>
        <strain evidence="4">CCMP2058</strain>
    </source>
</reference>
<feature type="region of interest" description="Disordered" evidence="1">
    <location>
        <begin position="213"/>
        <end position="263"/>
    </location>
</feature>
<dbReference type="Pfam" id="PF13679">
    <property type="entry name" value="Methyltransf_32"/>
    <property type="match status" value="1"/>
</dbReference>
<sequence length="449" mass="49887">MLGLKGILKGGGKGEKHDSKYERVMEFEEKGFSSFPPLIDPATSMPPSRKIKKQQQIESIIRCLTPLIISHDLNRGNKKVLSKNSGGRPCVVDFCGGTGHLGLAVAWLFPHWRVICVDLNEKSLILGKKRAQEVSMLNYDTKNEDVRNFKGEFNIGVALHACGAASDHVIKTCLNHDADMVIIPCCVGGINTMRSSISGRELPLSSLTAAAKKRKKKKFATPLRGTRRRKLHSGEQKEDKGESDGRDEGRGKGEGTPKPHSKVFQTALDRKSLSEKQCDFPEWLDPYVELARAADFGDSVSGTTQIWRRRAKELIEHDRILHISAKNPKLHTTIIKMKPLTASPKNDIIIASHFPIPLNPKAPRASSSRSGDSKTEDPFGQFPPEQVKDAKVRIRKWMDKGGSETLEFTNLTGKRHRKIVHAVAESLGLGHRSVGDRRGKGRHVVVYRQ</sequence>
<gene>
    <name evidence="3" type="ORF">LAMO00422_LOCUS14841</name>
    <name evidence="4" type="ORF">LAMO00422_LOCUS14842</name>
</gene>
<proteinExistence type="predicted"/>
<feature type="region of interest" description="Disordered" evidence="1">
    <location>
        <begin position="359"/>
        <end position="385"/>
    </location>
</feature>
<evidence type="ECO:0000256" key="1">
    <source>
        <dbReference type="SAM" id="MobiDB-lite"/>
    </source>
</evidence>
<dbReference type="InterPro" id="IPR025714">
    <property type="entry name" value="Methyltranfer_dom"/>
</dbReference>
<dbReference type="GO" id="GO:0003676">
    <property type="term" value="F:nucleic acid binding"/>
    <property type="evidence" value="ECO:0007669"/>
    <property type="project" value="UniProtKB-UniRule"/>
</dbReference>
<dbReference type="EMBL" id="HBEM01021734">
    <property type="protein sequence ID" value="CAD8455897.1"/>
    <property type="molecule type" value="Transcribed_RNA"/>
</dbReference>
<dbReference type="PANTHER" id="PTHR13369">
    <property type="match status" value="1"/>
</dbReference>
<dbReference type="PANTHER" id="PTHR13369:SF0">
    <property type="entry name" value="GLUTATHIONE S-TRANSFERASE C-TERMINAL DOMAIN-CONTAINING PROTEIN"/>
    <property type="match status" value="1"/>
</dbReference>
<organism evidence="4">
    <name type="scientific">Amorphochlora amoebiformis</name>
    <dbReference type="NCBI Taxonomy" id="1561963"/>
    <lineage>
        <taxon>Eukaryota</taxon>
        <taxon>Sar</taxon>
        <taxon>Rhizaria</taxon>
        <taxon>Cercozoa</taxon>
        <taxon>Chlorarachniophyceae</taxon>
        <taxon>Amorphochlora</taxon>
    </lineage>
</organism>
<dbReference type="SUPFAM" id="SSF82708">
    <property type="entry name" value="R3H domain"/>
    <property type="match status" value="1"/>
</dbReference>
<dbReference type="CDD" id="cd02325">
    <property type="entry name" value="R3H"/>
    <property type="match status" value="1"/>
</dbReference>
<dbReference type="PROSITE" id="PS51061">
    <property type="entry name" value="R3H"/>
    <property type="match status" value="1"/>
</dbReference>
<evidence type="ECO:0000313" key="3">
    <source>
        <dbReference type="EMBL" id="CAD8455896.1"/>
    </source>
</evidence>
<evidence type="ECO:0000259" key="2">
    <source>
        <dbReference type="PROSITE" id="PS51061"/>
    </source>
</evidence>
<feature type="compositionally biased region" description="Basic residues" evidence="1">
    <location>
        <begin position="213"/>
        <end position="231"/>
    </location>
</feature>
<dbReference type="GO" id="GO:0005737">
    <property type="term" value="C:cytoplasm"/>
    <property type="evidence" value="ECO:0007669"/>
    <property type="project" value="TreeGrafter"/>
</dbReference>
<dbReference type="SUPFAM" id="SSF53335">
    <property type="entry name" value="S-adenosyl-L-methionine-dependent methyltransferases"/>
    <property type="match status" value="1"/>
</dbReference>
<dbReference type="CDD" id="cd02440">
    <property type="entry name" value="AdoMet_MTases"/>
    <property type="match status" value="1"/>
</dbReference>
<dbReference type="Pfam" id="PF01424">
    <property type="entry name" value="R3H"/>
    <property type="match status" value="1"/>
</dbReference>
<dbReference type="AlphaFoldDB" id="A0A6T6WKG0"/>
<protein>
    <recommendedName>
        <fullName evidence="2">R3H domain-containing protein</fullName>
    </recommendedName>
</protein>
<name>A0A6T6WKG0_9EUKA</name>
<dbReference type="Gene3D" id="3.30.1370.50">
    <property type="entry name" value="R3H-like domain"/>
    <property type="match status" value="1"/>
</dbReference>
<dbReference type="InterPro" id="IPR029063">
    <property type="entry name" value="SAM-dependent_MTases_sf"/>
</dbReference>
<feature type="domain" description="R3H" evidence="2">
    <location>
        <begin position="384"/>
        <end position="449"/>
    </location>
</feature>
<dbReference type="Gene3D" id="3.40.50.150">
    <property type="entry name" value="Vaccinia Virus protein VP39"/>
    <property type="match status" value="1"/>
</dbReference>
<dbReference type="InterPro" id="IPR001374">
    <property type="entry name" value="R3H_dom"/>
</dbReference>
<evidence type="ECO:0000313" key="4">
    <source>
        <dbReference type="EMBL" id="CAD8455897.1"/>
    </source>
</evidence>
<dbReference type="EMBL" id="HBEM01021733">
    <property type="protein sequence ID" value="CAD8455896.1"/>
    <property type="molecule type" value="Transcribed_RNA"/>
</dbReference>